<reference evidence="6" key="2">
    <citation type="journal article" date="2024" name="Plant">
        <title>Genomic evolution and insights into agronomic trait innovations of Sesamum species.</title>
        <authorList>
            <person name="Miao H."/>
            <person name="Wang L."/>
            <person name="Qu L."/>
            <person name="Liu H."/>
            <person name="Sun Y."/>
            <person name="Le M."/>
            <person name="Wang Q."/>
            <person name="Wei S."/>
            <person name="Zheng Y."/>
            <person name="Lin W."/>
            <person name="Duan Y."/>
            <person name="Cao H."/>
            <person name="Xiong S."/>
            <person name="Wang X."/>
            <person name="Wei L."/>
            <person name="Li C."/>
            <person name="Ma Q."/>
            <person name="Ju M."/>
            <person name="Zhao R."/>
            <person name="Li G."/>
            <person name="Mu C."/>
            <person name="Tian Q."/>
            <person name="Mei H."/>
            <person name="Zhang T."/>
            <person name="Gao T."/>
            <person name="Zhang H."/>
        </authorList>
    </citation>
    <scope>NUCLEOTIDE SEQUENCE</scope>
    <source>
        <strain evidence="6">3651</strain>
    </source>
</reference>
<feature type="region of interest" description="Disordered" evidence="4">
    <location>
        <begin position="788"/>
        <end position="810"/>
    </location>
</feature>
<keyword evidence="2 3" id="KW-0677">Repeat</keyword>
<feature type="domain" description="Clp R" evidence="5">
    <location>
        <begin position="8"/>
        <end position="171"/>
    </location>
</feature>
<protein>
    <submittedName>
        <fullName evidence="6">Protein SMAX1-LIKE 3</fullName>
    </submittedName>
</protein>
<evidence type="ECO:0000256" key="1">
    <source>
        <dbReference type="ARBA" id="ARBA00008675"/>
    </source>
</evidence>
<name>A0AAE1YJ20_9LAMI</name>
<dbReference type="InterPro" id="IPR004176">
    <property type="entry name" value="Clp_R_N"/>
</dbReference>
<dbReference type="Gene3D" id="1.10.1780.10">
    <property type="entry name" value="Clp, N-terminal domain"/>
    <property type="match status" value="1"/>
</dbReference>
<keyword evidence="7" id="KW-1185">Reference proteome</keyword>
<feature type="compositionally biased region" description="Basic and acidic residues" evidence="4">
    <location>
        <begin position="800"/>
        <end position="810"/>
    </location>
</feature>
<evidence type="ECO:0000256" key="4">
    <source>
        <dbReference type="SAM" id="MobiDB-lite"/>
    </source>
</evidence>
<dbReference type="PANTHER" id="PTHR43572:SF80">
    <property type="entry name" value="PROTEIN SMAX1-LIKE 3-LIKE"/>
    <property type="match status" value="1"/>
</dbReference>
<evidence type="ECO:0000256" key="3">
    <source>
        <dbReference type="PROSITE-ProRule" id="PRU01251"/>
    </source>
</evidence>
<dbReference type="InterPro" id="IPR051650">
    <property type="entry name" value="SL_signaling_regulator"/>
</dbReference>
<dbReference type="Pfam" id="PF02861">
    <property type="entry name" value="Clp_N"/>
    <property type="match status" value="1"/>
</dbReference>
<dbReference type="EMBL" id="JACGWO010000003">
    <property type="protein sequence ID" value="KAK4430726.1"/>
    <property type="molecule type" value="Genomic_DNA"/>
</dbReference>
<dbReference type="PANTHER" id="PTHR43572">
    <property type="entry name" value="CHAPERONE PROTEIN CLPD, CHLOROPLASTIC"/>
    <property type="match status" value="1"/>
</dbReference>
<evidence type="ECO:0000259" key="5">
    <source>
        <dbReference type="PROSITE" id="PS51903"/>
    </source>
</evidence>
<gene>
    <name evidence="6" type="ORF">Salat_0834300</name>
</gene>
<feature type="compositionally biased region" description="Low complexity" evidence="4">
    <location>
        <begin position="573"/>
        <end position="592"/>
    </location>
</feature>
<dbReference type="InterPro" id="IPR036628">
    <property type="entry name" value="Clp_N_dom_sf"/>
</dbReference>
<dbReference type="InterPro" id="IPR058680">
    <property type="entry name" value="NBD_SMAX1-like"/>
</dbReference>
<comment type="similarity">
    <text evidence="1">Belongs to the ClpA/ClpB family.</text>
</comment>
<dbReference type="AlphaFoldDB" id="A0AAE1YJ20"/>
<dbReference type="PROSITE" id="PS51903">
    <property type="entry name" value="CLP_R"/>
    <property type="match status" value="1"/>
</dbReference>
<feature type="region of interest" description="Disordered" evidence="4">
    <location>
        <begin position="559"/>
        <end position="592"/>
    </location>
</feature>
<dbReference type="Pfam" id="PF23569">
    <property type="entry name" value="NBD_SMAX1"/>
    <property type="match status" value="1"/>
</dbReference>
<dbReference type="Gene3D" id="3.40.50.300">
    <property type="entry name" value="P-loop containing nucleotide triphosphate hydrolases"/>
    <property type="match status" value="1"/>
</dbReference>
<dbReference type="Proteomes" id="UP001293254">
    <property type="component" value="Unassembled WGS sequence"/>
</dbReference>
<dbReference type="InterPro" id="IPR027417">
    <property type="entry name" value="P-loop_NTPase"/>
</dbReference>
<proteinExistence type="inferred from homology"/>
<comment type="caution">
    <text evidence="6">The sequence shown here is derived from an EMBL/GenBank/DDBJ whole genome shotgun (WGS) entry which is preliminary data.</text>
</comment>
<reference evidence="6" key="1">
    <citation type="submission" date="2020-06" db="EMBL/GenBank/DDBJ databases">
        <authorList>
            <person name="Li T."/>
            <person name="Hu X."/>
            <person name="Zhang T."/>
            <person name="Song X."/>
            <person name="Zhang H."/>
            <person name="Dai N."/>
            <person name="Sheng W."/>
            <person name="Hou X."/>
            <person name="Wei L."/>
        </authorList>
    </citation>
    <scope>NUCLEOTIDE SEQUENCE</scope>
    <source>
        <strain evidence="6">3651</strain>
        <tissue evidence="6">Leaf</tissue>
    </source>
</reference>
<organism evidence="6 7">
    <name type="scientific">Sesamum alatum</name>
    <dbReference type="NCBI Taxonomy" id="300844"/>
    <lineage>
        <taxon>Eukaryota</taxon>
        <taxon>Viridiplantae</taxon>
        <taxon>Streptophyta</taxon>
        <taxon>Embryophyta</taxon>
        <taxon>Tracheophyta</taxon>
        <taxon>Spermatophyta</taxon>
        <taxon>Magnoliopsida</taxon>
        <taxon>eudicotyledons</taxon>
        <taxon>Gunneridae</taxon>
        <taxon>Pentapetalae</taxon>
        <taxon>asterids</taxon>
        <taxon>lamiids</taxon>
        <taxon>Lamiales</taxon>
        <taxon>Pedaliaceae</taxon>
        <taxon>Sesamum</taxon>
    </lineage>
</organism>
<evidence type="ECO:0000256" key="2">
    <source>
        <dbReference type="ARBA" id="ARBA00022737"/>
    </source>
</evidence>
<accession>A0AAE1YJ20</accession>
<dbReference type="SUPFAM" id="SSF81923">
    <property type="entry name" value="Double Clp-N motif"/>
    <property type="match status" value="1"/>
</dbReference>
<evidence type="ECO:0000313" key="7">
    <source>
        <dbReference type="Proteomes" id="UP001293254"/>
    </source>
</evidence>
<sequence length="856" mass="95611">MRTGGYTLHQSLTLESAAIVKQAVSLARRRGHAQVTPLHVASAMISSSTGLLKRACLQSHSHPLQCKALELCFNVALNRLPTSASTPLISPHSHIPSLSNALVAAFKRAQAHQRRGSIENQQQQPILALKVEVEQLVISILDDPSVSRVMREAGFISTQVKSNVEKAVSLEKCTSPHPKEISTKSLVLGNSNPPQAMPMTSLSKFRLLQLNTKVQQNEDVMSVLEAMMNNTTKNTVIVSESPDAAERLVRELIEKFDKRDVPDDIKSVQFISVPLFTLRNVSREEFEVKLGELRALVKSYVSRGVVLYLGDLGWVSDYWCKCNGREQRDMYYYCPVEYMIMELSKLICGAGDQSKKLWLMGVATFQTYAKCRTGRPSLETLWSLHPLTIPLGNLALSLSLDSGMHDQVKKEPVDDLNWLFQKAGIKNQLTFCSDCSVNFKKEAQAVMSSKQEPSSSSLPSWLQQYKDENRKQTNNVDQECDKLKDLCKKWNSICNSVHKKPHFLGKVFNLSSPSPASSSTSTSSNGLNKSQLHKTLLNWPVVFEPSRPSKEDQTFLFEKDDEVSKPSSSAAKPELLSNPNSSPNSASSSEASQEIMEFSHKYKELSSENLNILCNALEKKVPWQKDIIPEIVSTILRCRSGLMMRSKSHNKNENREESWLFFLGVDHDGKETIARELAKNVFGSYDDFIAIGTSSFSSSTRADSNEEVISNKRARNEHGGSLYDRFSDAVRGNPSRVFYVEDVDQLDYRSLRQLKSAIKDGNITLADGEVVLMRDAIVVFSCENFSSESRSACSPPIGEKGYEKQEEKSDQQKECAILDLNIATEDGNDELDHNSDSETGILELVDKKVVFKIKVL</sequence>
<evidence type="ECO:0000313" key="6">
    <source>
        <dbReference type="EMBL" id="KAK4430726.1"/>
    </source>
</evidence>
<dbReference type="SUPFAM" id="SSF52540">
    <property type="entry name" value="P-loop containing nucleoside triphosphate hydrolases"/>
    <property type="match status" value="1"/>
</dbReference>